<evidence type="ECO:0000313" key="3">
    <source>
        <dbReference type="Proteomes" id="UP000436138"/>
    </source>
</evidence>
<dbReference type="AlphaFoldDB" id="A0A6I6MNU9"/>
<organism evidence="2 3">
    <name type="scientific">Streptomyces broussonetiae</name>
    <dbReference type="NCBI Taxonomy" id="2686304"/>
    <lineage>
        <taxon>Bacteria</taxon>
        <taxon>Bacillati</taxon>
        <taxon>Actinomycetota</taxon>
        <taxon>Actinomycetes</taxon>
        <taxon>Kitasatosporales</taxon>
        <taxon>Streptomycetaceae</taxon>
        <taxon>Streptomyces</taxon>
    </lineage>
</organism>
<evidence type="ECO:0000256" key="1">
    <source>
        <dbReference type="SAM" id="SignalP"/>
    </source>
</evidence>
<keyword evidence="1" id="KW-0732">Signal</keyword>
<feature type="signal peptide" evidence="1">
    <location>
        <begin position="1"/>
        <end position="27"/>
    </location>
</feature>
<gene>
    <name evidence="2" type="ORF">GQF42_00580</name>
</gene>
<proteinExistence type="predicted"/>
<evidence type="ECO:0000313" key="2">
    <source>
        <dbReference type="EMBL" id="QHA02058.1"/>
    </source>
</evidence>
<accession>A0A6I6MNU9</accession>
<protein>
    <recommendedName>
        <fullName evidence="4">Peptidase inhibitor family I36</fullName>
    </recommendedName>
</protein>
<name>A0A6I6MNU9_9ACTN</name>
<feature type="chain" id="PRO_5026169437" description="Peptidase inhibitor family I36" evidence="1">
    <location>
        <begin position="28"/>
        <end position="129"/>
    </location>
</feature>
<sequence>MRKLATGIAATALVAGFAVGTSGGASAAPATPAAPQYQSCVSGYYCVWTFDSYTGTRYKFQYSNPDWSQTSQAGAYHNDQSSWNSGTSGMGVYLIGDGGRILGCLPDGHGWWHHNPANRGEGNQWTWAC</sequence>
<dbReference type="Proteomes" id="UP000436138">
    <property type="component" value="Chromosome"/>
</dbReference>
<evidence type="ECO:0008006" key="4">
    <source>
        <dbReference type="Google" id="ProtNLM"/>
    </source>
</evidence>
<reference evidence="2 3" key="1">
    <citation type="submission" date="2019-12" db="EMBL/GenBank/DDBJ databases">
        <title>Streptomyces sp. strain T44 isolated from rhizosphere soil of Broussonetia papyrifera.</title>
        <authorList>
            <person name="Mo P."/>
        </authorList>
    </citation>
    <scope>NUCLEOTIDE SEQUENCE [LARGE SCALE GENOMIC DNA]</scope>
    <source>
        <strain evidence="2 3">T44</strain>
    </source>
</reference>
<dbReference type="EMBL" id="CP047020">
    <property type="protein sequence ID" value="QHA02058.1"/>
    <property type="molecule type" value="Genomic_DNA"/>
</dbReference>
<dbReference type="KEGG" id="sbro:GQF42_00580"/>
<keyword evidence="3" id="KW-1185">Reference proteome</keyword>
<dbReference type="RefSeq" id="WP_158916717.1">
    <property type="nucleotide sequence ID" value="NZ_CP047020.1"/>
</dbReference>
<dbReference type="Pfam" id="PF03995">
    <property type="entry name" value="Inhibitor_I36"/>
    <property type="match status" value="1"/>
</dbReference>